<dbReference type="Proteomes" id="UP001178288">
    <property type="component" value="Chromosome"/>
</dbReference>
<name>A0AA95MT21_9BACI</name>
<proteinExistence type="predicted"/>
<dbReference type="EMBL" id="CP126114">
    <property type="protein sequence ID" value="WHY87475.1"/>
    <property type="molecule type" value="Genomic_DNA"/>
</dbReference>
<evidence type="ECO:0000313" key="2">
    <source>
        <dbReference type="Proteomes" id="UP001178288"/>
    </source>
</evidence>
<dbReference type="KEGG" id="nnv:QNH39_06370"/>
<reference evidence="1" key="1">
    <citation type="submission" date="2023-05" db="EMBL/GenBank/DDBJ databases">
        <title>Comparative genomics of Bacillaceae isolates and their secondary metabolite potential.</title>
        <authorList>
            <person name="Song L."/>
            <person name="Nielsen L.J."/>
            <person name="Mohite O."/>
            <person name="Xu X."/>
            <person name="Weber T."/>
            <person name="Kovacs A.T."/>
        </authorList>
    </citation>
    <scope>NUCLEOTIDE SEQUENCE</scope>
    <source>
        <strain evidence="1">XLM17</strain>
    </source>
</reference>
<keyword evidence="2" id="KW-1185">Reference proteome</keyword>
<accession>A0AA95MT21</accession>
<protein>
    <submittedName>
        <fullName evidence="1">Uncharacterized protein</fullName>
    </submittedName>
</protein>
<dbReference type="AlphaFoldDB" id="A0AA95MT21"/>
<dbReference type="RefSeq" id="WP_156487426.1">
    <property type="nucleotide sequence ID" value="NZ_CP126114.1"/>
</dbReference>
<organism evidence="1 2">
    <name type="scientific">Neobacillus novalis</name>
    <dbReference type="NCBI Taxonomy" id="220687"/>
    <lineage>
        <taxon>Bacteria</taxon>
        <taxon>Bacillati</taxon>
        <taxon>Bacillota</taxon>
        <taxon>Bacilli</taxon>
        <taxon>Bacillales</taxon>
        <taxon>Bacillaceae</taxon>
        <taxon>Neobacillus</taxon>
    </lineage>
</organism>
<gene>
    <name evidence="1" type="ORF">QNH39_06370</name>
</gene>
<evidence type="ECO:0000313" key="1">
    <source>
        <dbReference type="EMBL" id="WHY87475.1"/>
    </source>
</evidence>
<sequence length="58" mass="6637">MYRIVMNPLPCPVESGIKTPHSLANFHQIVINIINYVIGVKFGDNHTNYDYFVILTSQ</sequence>